<sequence length="25" mass="2502">EIALSDNVATASVTLVRAVATCPAE</sequence>
<proteinExistence type="predicted"/>
<evidence type="ECO:0000313" key="3">
    <source>
        <dbReference type="EMBL" id="CAF1681088.1"/>
    </source>
</evidence>
<name>A0A816H4G8_9BILA</name>
<evidence type="ECO:0000313" key="2">
    <source>
        <dbReference type="EMBL" id="CAF1570403.1"/>
    </source>
</evidence>
<comment type="caution">
    <text evidence="4">The sequence shown here is derived from an EMBL/GenBank/DDBJ whole genome shotgun (WGS) entry which is preliminary data.</text>
</comment>
<feature type="non-terminal residue" evidence="4">
    <location>
        <position position="1"/>
    </location>
</feature>
<dbReference type="Proteomes" id="UP000663854">
    <property type="component" value="Unassembled WGS sequence"/>
</dbReference>
<accession>A0A816H4G8</accession>
<dbReference type="EMBL" id="CAJNOL010018274">
    <property type="protein sequence ID" value="CAF1681088.1"/>
    <property type="molecule type" value="Genomic_DNA"/>
</dbReference>
<dbReference type="EMBL" id="CAJNOH010016327">
    <property type="protein sequence ID" value="CAF1570124.1"/>
    <property type="molecule type" value="Genomic_DNA"/>
</dbReference>
<dbReference type="EMBL" id="CAJNOH010016374">
    <property type="protein sequence ID" value="CAF1570403.1"/>
    <property type="molecule type" value="Genomic_DNA"/>
</dbReference>
<keyword evidence="5" id="KW-1185">Reference proteome</keyword>
<dbReference type="AlphaFoldDB" id="A0A816H4G8"/>
<protein>
    <submittedName>
        <fullName evidence="4">Uncharacterized protein</fullName>
    </submittedName>
</protein>
<gene>
    <name evidence="3" type="ORF">JXQ802_LOCUS59169</name>
    <name evidence="4" type="ORF">JXQ802_LOCUS59191</name>
    <name evidence="1" type="ORF">PYM288_LOCUS42513</name>
    <name evidence="2" type="ORF">PYM288_LOCUS42532</name>
</gene>
<evidence type="ECO:0000313" key="4">
    <source>
        <dbReference type="EMBL" id="CAF1681230.1"/>
    </source>
</evidence>
<evidence type="ECO:0000313" key="5">
    <source>
        <dbReference type="Proteomes" id="UP000663870"/>
    </source>
</evidence>
<organism evidence="4 5">
    <name type="scientific">Rotaria sordida</name>
    <dbReference type="NCBI Taxonomy" id="392033"/>
    <lineage>
        <taxon>Eukaryota</taxon>
        <taxon>Metazoa</taxon>
        <taxon>Spiralia</taxon>
        <taxon>Gnathifera</taxon>
        <taxon>Rotifera</taxon>
        <taxon>Eurotatoria</taxon>
        <taxon>Bdelloidea</taxon>
        <taxon>Philodinida</taxon>
        <taxon>Philodinidae</taxon>
        <taxon>Rotaria</taxon>
    </lineage>
</organism>
<evidence type="ECO:0000313" key="1">
    <source>
        <dbReference type="EMBL" id="CAF1570124.1"/>
    </source>
</evidence>
<dbReference type="EMBL" id="CAJNOL010018327">
    <property type="protein sequence ID" value="CAF1681230.1"/>
    <property type="molecule type" value="Genomic_DNA"/>
</dbReference>
<reference evidence="4" key="1">
    <citation type="submission" date="2021-02" db="EMBL/GenBank/DDBJ databases">
        <authorList>
            <person name="Nowell W R."/>
        </authorList>
    </citation>
    <scope>NUCLEOTIDE SEQUENCE</scope>
</reference>
<dbReference type="Proteomes" id="UP000663870">
    <property type="component" value="Unassembled WGS sequence"/>
</dbReference>